<dbReference type="AlphaFoldDB" id="Q020F8"/>
<evidence type="ECO:0000256" key="10">
    <source>
        <dbReference type="ARBA" id="ARBA00022729"/>
    </source>
</evidence>
<keyword evidence="7" id="KW-0121">Carboxypeptidase</keyword>
<dbReference type="Pfam" id="PF04389">
    <property type="entry name" value="Peptidase_M28"/>
    <property type="match status" value="1"/>
</dbReference>
<evidence type="ECO:0000256" key="3">
    <source>
        <dbReference type="ARBA" id="ARBA00004555"/>
    </source>
</evidence>
<dbReference type="PANTHER" id="PTHR12053:SF3">
    <property type="entry name" value="CARBOXYPEPTIDASE Q"/>
    <property type="match status" value="1"/>
</dbReference>
<organism evidence="23">
    <name type="scientific">Solibacter usitatus (strain Ellin6076)</name>
    <dbReference type="NCBI Taxonomy" id="234267"/>
    <lineage>
        <taxon>Bacteria</taxon>
        <taxon>Pseudomonadati</taxon>
        <taxon>Acidobacteriota</taxon>
        <taxon>Terriglobia</taxon>
        <taxon>Bryobacterales</taxon>
        <taxon>Solibacteraceae</taxon>
        <taxon>Candidatus Solibacter</taxon>
    </lineage>
</organism>
<keyword evidence="13" id="KW-0862">Zinc</keyword>
<evidence type="ECO:0000313" key="23">
    <source>
        <dbReference type="EMBL" id="ABJ84695.1"/>
    </source>
</evidence>
<evidence type="ECO:0000259" key="22">
    <source>
        <dbReference type="Pfam" id="PF04389"/>
    </source>
</evidence>
<evidence type="ECO:0000256" key="11">
    <source>
        <dbReference type="ARBA" id="ARBA00022801"/>
    </source>
</evidence>
<comment type="subunit">
    <text evidence="19">Homodimer. The monomeric form is inactive while the homodimer is active.</text>
</comment>
<protein>
    <recommendedName>
        <fullName evidence="5">Carboxypeptidase Q</fullName>
    </recommendedName>
    <alternativeName>
        <fullName evidence="20">Plasma glutamate carboxypeptidase</fullName>
    </alternativeName>
</protein>
<gene>
    <name evidence="23" type="ordered locus">Acid_3724</name>
</gene>
<keyword evidence="10" id="KW-0732">Signal</keyword>
<keyword evidence="18" id="KW-0458">Lysosome</keyword>
<keyword evidence="11" id="KW-0378">Hydrolase</keyword>
<proteinExistence type="predicted"/>
<dbReference type="STRING" id="234267.Acid_3724"/>
<dbReference type="OrthoDB" id="9769665at2"/>
<feature type="region of interest" description="Disordered" evidence="21">
    <location>
        <begin position="516"/>
        <end position="542"/>
    </location>
</feature>
<evidence type="ECO:0000256" key="5">
    <source>
        <dbReference type="ARBA" id="ARBA00014116"/>
    </source>
</evidence>
<keyword evidence="9" id="KW-0479">Metal-binding</keyword>
<dbReference type="HOGENOM" id="CLU_033697_1_1_0"/>
<dbReference type="GO" id="GO:0070573">
    <property type="term" value="F:metallodipeptidase activity"/>
    <property type="evidence" value="ECO:0007669"/>
    <property type="project" value="InterPro"/>
</dbReference>
<dbReference type="PANTHER" id="PTHR12053">
    <property type="entry name" value="PROTEASE FAMILY M28 PLASMA GLUTAMATE CARBOXYPEPTIDASE-RELATED"/>
    <property type="match status" value="1"/>
</dbReference>
<keyword evidence="14" id="KW-0333">Golgi apparatus</keyword>
<dbReference type="GO" id="GO:0004180">
    <property type="term" value="F:carboxypeptidase activity"/>
    <property type="evidence" value="ECO:0007669"/>
    <property type="project" value="UniProtKB-KW"/>
</dbReference>
<comment type="subcellular location">
    <subcellularLocation>
        <location evidence="1">Endoplasmic reticulum</location>
    </subcellularLocation>
    <subcellularLocation>
        <location evidence="3">Golgi apparatus</location>
    </subcellularLocation>
    <subcellularLocation>
        <location evidence="2">Lysosome</location>
    </subcellularLocation>
    <subcellularLocation>
        <location evidence="4">Secreted</location>
    </subcellularLocation>
</comment>
<evidence type="ECO:0000256" key="19">
    <source>
        <dbReference type="ARBA" id="ARBA00025833"/>
    </source>
</evidence>
<accession>Q020F8</accession>
<dbReference type="Gene3D" id="3.40.630.10">
    <property type="entry name" value="Zn peptidases"/>
    <property type="match status" value="2"/>
</dbReference>
<keyword evidence="12" id="KW-0256">Endoplasmic reticulum</keyword>
<evidence type="ECO:0000256" key="1">
    <source>
        <dbReference type="ARBA" id="ARBA00004240"/>
    </source>
</evidence>
<dbReference type="EMBL" id="CP000473">
    <property type="protein sequence ID" value="ABJ84695.1"/>
    <property type="molecule type" value="Genomic_DNA"/>
</dbReference>
<dbReference type="GO" id="GO:0005764">
    <property type="term" value="C:lysosome"/>
    <property type="evidence" value="ECO:0007669"/>
    <property type="project" value="UniProtKB-SubCell"/>
</dbReference>
<keyword evidence="8" id="KW-0645">Protease</keyword>
<reference evidence="23" key="1">
    <citation type="submission" date="2006-10" db="EMBL/GenBank/DDBJ databases">
        <title>Complete sequence of Solibacter usitatus Ellin6076.</title>
        <authorList>
            <consortium name="US DOE Joint Genome Institute"/>
            <person name="Copeland A."/>
            <person name="Lucas S."/>
            <person name="Lapidus A."/>
            <person name="Barry K."/>
            <person name="Detter J.C."/>
            <person name="Glavina del Rio T."/>
            <person name="Hammon N."/>
            <person name="Israni S."/>
            <person name="Dalin E."/>
            <person name="Tice H."/>
            <person name="Pitluck S."/>
            <person name="Thompson L.S."/>
            <person name="Brettin T."/>
            <person name="Bruce D."/>
            <person name="Han C."/>
            <person name="Tapia R."/>
            <person name="Gilna P."/>
            <person name="Schmutz J."/>
            <person name="Larimer F."/>
            <person name="Land M."/>
            <person name="Hauser L."/>
            <person name="Kyrpides N."/>
            <person name="Mikhailova N."/>
            <person name="Janssen P.H."/>
            <person name="Kuske C.R."/>
            <person name="Richardson P."/>
        </authorList>
    </citation>
    <scope>NUCLEOTIDE SEQUENCE</scope>
    <source>
        <strain evidence="23">Ellin6076</strain>
    </source>
</reference>
<evidence type="ECO:0000256" key="18">
    <source>
        <dbReference type="ARBA" id="ARBA00023228"/>
    </source>
</evidence>
<evidence type="ECO:0000256" key="13">
    <source>
        <dbReference type="ARBA" id="ARBA00022833"/>
    </source>
</evidence>
<keyword evidence="15" id="KW-0482">Metalloprotease</keyword>
<keyword evidence="6" id="KW-0964">Secreted</keyword>
<evidence type="ECO:0000256" key="2">
    <source>
        <dbReference type="ARBA" id="ARBA00004371"/>
    </source>
</evidence>
<evidence type="ECO:0000256" key="20">
    <source>
        <dbReference type="ARBA" id="ARBA00033328"/>
    </source>
</evidence>
<evidence type="ECO:0000256" key="6">
    <source>
        <dbReference type="ARBA" id="ARBA00022525"/>
    </source>
</evidence>
<feature type="compositionally biased region" description="Gly residues" evidence="21">
    <location>
        <begin position="192"/>
        <end position="203"/>
    </location>
</feature>
<dbReference type="InParanoid" id="Q020F8"/>
<sequence precursor="true">MKKSLALLAAVCIVFAQESVDSSANDRIRKEATEHSQVMHSLHMLTDRYGPRLTGSPNHEAAANWAVKQMTEWGFKNAHLEPWDFGHAGWMNEHAAGYMTSPVRDSLTFEVLAWTPSTKGVVHSDAVEVAPPATPTKEELTAWLQQNAAKVRGKIVLVGKAQVVPVNFTPAAMRRDDKTIKEQFDPNNPNAGRGGFGGRGGRGAPPDPSKMTPAQVNEQIDAWLVANKALVRVNDAAREHGQIRAFNNRTFDLAKAPPTVVLRNEDYGRIDRLLADGETVGLQFDIANQTFPKGKTTYNVVAEIPGSDKAGEIVMLGGHLDSWHSATGATDNAIGSAMMMEAARLIQVLGLRPRRTIRVALWSGEEEGLLGSQAYVKQHFGSFENPKPEFATLDCYFNIDSGTGRVRGASVFGPPEAAAILRAALAPFEDLGVAGALPNTSRATGGTDSTSFANAGLAGIGMQQDPIEYQSATWHTNLDTYERIVPEDAMKAATVIAAAVWHVANRGEMLPRFTKEKMPPLPPPAPGTRPATTPAASTSGAR</sequence>
<evidence type="ECO:0000256" key="21">
    <source>
        <dbReference type="SAM" id="MobiDB-lite"/>
    </source>
</evidence>
<evidence type="ECO:0000256" key="15">
    <source>
        <dbReference type="ARBA" id="ARBA00023049"/>
    </source>
</evidence>
<keyword evidence="17" id="KW-0325">Glycoprotein</keyword>
<name>Q020F8_SOLUE</name>
<evidence type="ECO:0000256" key="4">
    <source>
        <dbReference type="ARBA" id="ARBA00004613"/>
    </source>
</evidence>
<feature type="region of interest" description="Disordered" evidence="21">
    <location>
        <begin position="181"/>
        <end position="214"/>
    </location>
</feature>
<evidence type="ECO:0000256" key="16">
    <source>
        <dbReference type="ARBA" id="ARBA00023145"/>
    </source>
</evidence>
<dbReference type="GO" id="GO:0006508">
    <property type="term" value="P:proteolysis"/>
    <property type="evidence" value="ECO:0007669"/>
    <property type="project" value="UniProtKB-KW"/>
</dbReference>
<feature type="compositionally biased region" description="Low complexity" evidence="21">
    <location>
        <begin position="528"/>
        <end position="542"/>
    </location>
</feature>
<dbReference type="InterPro" id="IPR039866">
    <property type="entry name" value="CPQ"/>
</dbReference>
<evidence type="ECO:0000256" key="14">
    <source>
        <dbReference type="ARBA" id="ARBA00023034"/>
    </source>
</evidence>
<evidence type="ECO:0000256" key="7">
    <source>
        <dbReference type="ARBA" id="ARBA00022645"/>
    </source>
</evidence>
<dbReference type="InterPro" id="IPR007484">
    <property type="entry name" value="Peptidase_M28"/>
</dbReference>
<evidence type="ECO:0000256" key="8">
    <source>
        <dbReference type="ARBA" id="ARBA00022670"/>
    </source>
</evidence>
<keyword evidence="16" id="KW-0865">Zymogen</keyword>
<evidence type="ECO:0000256" key="9">
    <source>
        <dbReference type="ARBA" id="ARBA00022723"/>
    </source>
</evidence>
<dbReference type="SUPFAM" id="SSF53187">
    <property type="entry name" value="Zn-dependent exopeptidases"/>
    <property type="match status" value="1"/>
</dbReference>
<evidence type="ECO:0000256" key="12">
    <source>
        <dbReference type="ARBA" id="ARBA00022824"/>
    </source>
</evidence>
<evidence type="ECO:0000256" key="17">
    <source>
        <dbReference type="ARBA" id="ARBA00023180"/>
    </source>
</evidence>
<dbReference type="eggNOG" id="COG2234">
    <property type="taxonomic scope" value="Bacteria"/>
</dbReference>
<dbReference type="KEGG" id="sus:Acid_3724"/>
<dbReference type="GO" id="GO:0046872">
    <property type="term" value="F:metal ion binding"/>
    <property type="evidence" value="ECO:0007669"/>
    <property type="project" value="UniProtKB-KW"/>
</dbReference>
<dbReference type="GO" id="GO:0005576">
    <property type="term" value="C:extracellular region"/>
    <property type="evidence" value="ECO:0007669"/>
    <property type="project" value="UniProtKB-SubCell"/>
</dbReference>
<feature type="domain" description="Peptidase M28" evidence="22">
    <location>
        <begin position="299"/>
        <end position="499"/>
    </location>
</feature>